<dbReference type="SUPFAM" id="SSF51998">
    <property type="entry name" value="PFL-like glycyl radical enzymes"/>
    <property type="match status" value="1"/>
</dbReference>
<reference evidence="1 2" key="1">
    <citation type="submission" date="2014-07" db="EMBL/GenBank/DDBJ databases">
        <title>Methanogenic archaea and the global carbon cycle.</title>
        <authorList>
            <person name="Henriksen J.R."/>
            <person name="Luke J."/>
            <person name="Reinhart S."/>
            <person name="Benedict M.N."/>
            <person name="Youngblut N.D."/>
            <person name="Metcalf M.E."/>
            <person name="Whitaker R.J."/>
            <person name="Metcalf W.W."/>
        </authorList>
    </citation>
    <scope>NUCLEOTIDE SEQUENCE [LARGE SCALE GENOMIC DNA]</scope>
    <source>
        <strain evidence="1 2">MM1</strain>
    </source>
</reference>
<dbReference type="GO" id="GO:0006260">
    <property type="term" value="P:DNA replication"/>
    <property type="evidence" value="ECO:0007669"/>
    <property type="project" value="InterPro"/>
</dbReference>
<dbReference type="InterPro" id="IPR012833">
    <property type="entry name" value="NrdD"/>
</dbReference>
<dbReference type="GO" id="GO:0008998">
    <property type="term" value="F:ribonucleoside-triphosphate reductase (thioredoxin) activity"/>
    <property type="evidence" value="ECO:0007669"/>
    <property type="project" value="UniProtKB-EC"/>
</dbReference>
<dbReference type="EC" id="1.17.4.2" evidence="1"/>
<dbReference type="OrthoDB" id="139164at2157"/>
<dbReference type="Proteomes" id="UP000033048">
    <property type="component" value="Chromosome"/>
</dbReference>
<keyword evidence="1" id="KW-0560">Oxidoreductase</keyword>
<protein>
    <submittedName>
        <fullName evidence="1">Ribonucleotide reductase of class III (Anaerobic), large subunit</fullName>
        <ecNumber evidence="1">1.17.4.2</ecNumber>
    </submittedName>
</protein>
<dbReference type="EMBL" id="CP009518">
    <property type="protein sequence ID" value="AKB85211.1"/>
    <property type="molecule type" value="Genomic_DNA"/>
</dbReference>
<keyword evidence="2" id="KW-1185">Reference proteome</keyword>
<evidence type="ECO:0000313" key="2">
    <source>
        <dbReference type="Proteomes" id="UP000033048"/>
    </source>
</evidence>
<gene>
    <name evidence="1" type="ORF">MCMEM_1158</name>
</gene>
<dbReference type="AlphaFoldDB" id="A0A0E3SR08"/>
<proteinExistence type="predicted"/>
<organism evidence="1 2">
    <name type="scientific">Methanococcoides methylutens MM1</name>
    <dbReference type="NCBI Taxonomy" id="1434104"/>
    <lineage>
        <taxon>Archaea</taxon>
        <taxon>Methanobacteriati</taxon>
        <taxon>Methanobacteriota</taxon>
        <taxon>Stenosarchaea group</taxon>
        <taxon>Methanomicrobia</taxon>
        <taxon>Methanosarcinales</taxon>
        <taxon>Methanosarcinaceae</taxon>
        <taxon>Methanococcoides</taxon>
    </lineage>
</organism>
<dbReference type="Pfam" id="PF13597">
    <property type="entry name" value="NRDD"/>
    <property type="match status" value="1"/>
</dbReference>
<dbReference type="HOGENOM" id="CLU_2056079_0_0_2"/>
<dbReference type="KEGG" id="mmet:MCMEM_1158"/>
<name>A0A0E3SR08_METMT</name>
<dbReference type="RefSeq" id="WP_052721350.1">
    <property type="nucleotide sequence ID" value="NZ_CP009518.1"/>
</dbReference>
<dbReference type="PANTHER" id="PTHR21075">
    <property type="entry name" value="ANAEROBIC RIBONUCLEOSIDE-TRIPHOSPHATE REDUCTASE"/>
    <property type="match status" value="1"/>
</dbReference>
<dbReference type="GO" id="GO:0009265">
    <property type="term" value="P:2'-deoxyribonucleotide biosynthetic process"/>
    <property type="evidence" value="ECO:0007669"/>
    <property type="project" value="TreeGrafter"/>
</dbReference>
<dbReference type="STRING" id="1434104.MCMEM_1158"/>
<accession>A0A0E3SR08</accession>
<dbReference type="GeneID" id="25417972"/>
<sequence>MSERQEMSAEELFALPKDKFVERCKEWCNEFNNGQPIKTDENNPCPVHVWVAINGVKCAHDTVANVAQCPVCDQPMCPDCMNHSVHQLSRVTGYISNVSGWNAGKQQELKDRVRSDLKR</sequence>
<evidence type="ECO:0000313" key="1">
    <source>
        <dbReference type="EMBL" id="AKB85211.1"/>
    </source>
</evidence>
<dbReference type="PANTHER" id="PTHR21075:SF0">
    <property type="entry name" value="ANAEROBIC RIBONUCLEOSIDE-TRIPHOSPHATE REDUCTASE"/>
    <property type="match status" value="1"/>
</dbReference>
<dbReference type="GO" id="GO:0004748">
    <property type="term" value="F:ribonucleoside-diphosphate reductase activity, thioredoxin disulfide as acceptor"/>
    <property type="evidence" value="ECO:0007669"/>
    <property type="project" value="TreeGrafter"/>
</dbReference>
<dbReference type="GO" id="GO:0031250">
    <property type="term" value="C:anaerobic ribonucleoside-triphosphate reductase complex"/>
    <property type="evidence" value="ECO:0007669"/>
    <property type="project" value="TreeGrafter"/>
</dbReference>